<dbReference type="Gene3D" id="3.40.50.720">
    <property type="entry name" value="NAD(P)-binding Rossmann-like Domain"/>
    <property type="match status" value="1"/>
</dbReference>
<feature type="non-terminal residue" evidence="5">
    <location>
        <position position="352"/>
    </location>
</feature>
<comment type="caution">
    <text evidence="5">The sequence shown here is derived from an EMBL/GenBank/DDBJ whole genome shotgun (WGS) entry which is preliminary data.</text>
</comment>
<evidence type="ECO:0000256" key="3">
    <source>
        <dbReference type="ARBA" id="ARBA00023002"/>
    </source>
</evidence>
<evidence type="ECO:0000256" key="4">
    <source>
        <dbReference type="SAM" id="MobiDB-lite"/>
    </source>
</evidence>
<keyword evidence="2" id="KW-0521">NADP</keyword>
<evidence type="ECO:0000256" key="2">
    <source>
        <dbReference type="ARBA" id="ARBA00022857"/>
    </source>
</evidence>
<sequence>MKSQISLKRLRYGQVARLPVGPRMVALSSCSSSYTSNSNRGLRTDARSQQLSFDQTTRPQKWSSLPTVSQLRRYSTPEQKSASKRLFDQFNVHGKVFIVTGGGRGLGLMIAEGVAEAGGKAYCLDRLPEPDEEFAFAQARADPKSGGSLHYRRVDVRNQKDLEEVIEGVSKDSGRLDGLVTAAAVQQIKPAVECSKEDIETMLDINYTGVFMAATCAAKQMVKYKCEGSIVLIASMSGFIANKGLLSSVYNSSKAAVVQLGRSLAMEWGRMDVEGCRCIRVNSLCPGHIVTPMVEENFREDPSLKKNWEEENMMGRLSATEEFKGPALFLLSDASSFMTASSLVVDGGHTAW</sequence>
<gene>
    <name evidence="5" type="ORF">B7463_g9469</name>
</gene>
<dbReference type="InterPro" id="IPR020904">
    <property type="entry name" value="Sc_DH/Rdtase_CS"/>
</dbReference>
<dbReference type="PRINTS" id="PR00081">
    <property type="entry name" value="GDHRDH"/>
</dbReference>
<dbReference type="STRING" id="5539.A0A3E2H0D9"/>
<dbReference type="OMA" id="NYTGLFM"/>
<evidence type="ECO:0000313" key="6">
    <source>
        <dbReference type="Proteomes" id="UP000258309"/>
    </source>
</evidence>
<keyword evidence="6" id="KW-1185">Reference proteome</keyword>
<dbReference type="InterPro" id="IPR002347">
    <property type="entry name" value="SDR_fam"/>
</dbReference>
<dbReference type="FunFam" id="3.40.50.720:FF:000245">
    <property type="entry name" value="Short chain dehydrogenase, putative"/>
    <property type="match status" value="1"/>
</dbReference>
<name>A0A3E2H0D9_SCYLI</name>
<organism evidence="5 6">
    <name type="scientific">Scytalidium lignicola</name>
    <name type="common">Hyphomycete</name>
    <dbReference type="NCBI Taxonomy" id="5539"/>
    <lineage>
        <taxon>Eukaryota</taxon>
        <taxon>Fungi</taxon>
        <taxon>Dikarya</taxon>
        <taxon>Ascomycota</taxon>
        <taxon>Pezizomycotina</taxon>
        <taxon>Leotiomycetes</taxon>
        <taxon>Leotiomycetes incertae sedis</taxon>
        <taxon>Scytalidium</taxon>
    </lineage>
</organism>
<feature type="non-terminal residue" evidence="5">
    <location>
        <position position="1"/>
    </location>
</feature>
<dbReference type="GO" id="GO:0050664">
    <property type="term" value="F:oxidoreductase activity, acting on NAD(P)H, oxygen as acceptor"/>
    <property type="evidence" value="ECO:0007669"/>
    <property type="project" value="TreeGrafter"/>
</dbReference>
<proteinExistence type="inferred from homology"/>
<evidence type="ECO:0000256" key="1">
    <source>
        <dbReference type="ARBA" id="ARBA00006484"/>
    </source>
</evidence>
<dbReference type="Pfam" id="PF13561">
    <property type="entry name" value="adh_short_C2"/>
    <property type="match status" value="1"/>
</dbReference>
<protein>
    <submittedName>
        <fullName evidence="5">Uncharacterized protein</fullName>
    </submittedName>
</protein>
<dbReference type="Proteomes" id="UP000258309">
    <property type="component" value="Unassembled WGS sequence"/>
</dbReference>
<accession>A0A3E2H0D9</accession>
<dbReference type="OrthoDB" id="1669814at2759"/>
<feature type="region of interest" description="Disordered" evidence="4">
    <location>
        <begin position="51"/>
        <end position="76"/>
    </location>
</feature>
<comment type="similarity">
    <text evidence="1">Belongs to the short-chain dehydrogenases/reductases (SDR) family.</text>
</comment>
<dbReference type="PANTHER" id="PTHR43008:SF10">
    <property type="entry name" value="CHAIN DEHYDROGENASE_OXIDOREDUCTASE, PUTATIVE (AFU_ORTHOLOGUE AFUA_2G15740)-RELATED"/>
    <property type="match status" value="1"/>
</dbReference>
<dbReference type="EMBL" id="NCSJ02000235">
    <property type="protein sequence ID" value="RFU26870.1"/>
    <property type="molecule type" value="Genomic_DNA"/>
</dbReference>
<dbReference type="AlphaFoldDB" id="A0A3E2H0D9"/>
<evidence type="ECO:0000313" key="5">
    <source>
        <dbReference type="EMBL" id="RFU26870.1"/>
    </source>
</evidence>
<dbReference type="PROSITE" id="PS00061">
    <property type="entry name" value="ADH_SHORT"/>
    <property type="match status" value="1"/>
</dbReference>
<keyword evidence="3" id="KW-0560">Oxidoreductase</keyword>
<dbReference type="PRINTS" id="PR00080">
    <property type="entry name" value="SDRFAMILY"/>
</dbReference>
<dbReference type="SUPFAM" id="SSF51735">
    <property type="entry name" value="NAD(P)-binding Rossmann-fold domains"/>
    <property type="match status" value="1"/>
</dbReference>
<dbReference type="InterPro" id="IPR036291">
    <property type="entry name" value="NAD(P)-bd_dom_sf"/>
</dbReference>
<dbReference type="PANTHER" id="PTHR43008">
    <property type="entry name" value="BENZIL REDUCTASE"/>
    <property type="match status" value="1"/>
</dbReference>
<reference evidence="5 6" key="1">
    <citation type="submission" date="2018-05" db="EMBL/GenBank/DDBJ databases">
        <title>Draft genome sequence of Scytalidium lignicola DSM 105466, a ubiquitous saprotrophic fungus.</title>
        <authorList>
            <person name="Buettner E."/>
            <person name="Gebauer A.M."/>
            <person name="Hofrichter M."/>
            <person name="Liers C."/>
            <person name="Kellner H."/>
        </authorList>
    </citation>
    <scope>NUCLEOTIDE SEQUENCE [LARGE SCALE GENOMIC DNA]</scope>
    <source>
        <strain evidence="5 6">DSM 105466</strain>
    </source>
</reference>
<dbReference type="GO" id="GO:0016616">
    <property type="term" value="F:oxidoreductase activity, acting on the CH-OH group of donors, NAD or NADP as acceptor"/>
    <property type="evidence" value="ECO:0007669"/>
    <property type="project" value="UniProtKB-ARBA"/>
</dbReference>